<sequence length="122" mass="13221">MHILTVILVALVAIEHIGIMGIELLGSSAFLAKTFEIPLVEVQRPHLRTALANQGLYNGFVALALFLALFIPTGTIMKMMLIFFLASIFILAAYGALTVAKKILLVQGLPALITLILALFIF</sequence>
<name>A0A1Y0W1Y7_PEDPE</name>
<feature type="transmembrane region" description="Helical" evidence="1">
    <location>
        <begin position="79"/>
        <end position="97"/>
    </location>
</feature>
<keyword evidence="1" id="KW-0472">Membrane</keyword>
<feature type="transmembrane region" description="Helical" evidence="1">
    <location>
        <begin position="56"/>
        <end position="72"/>
    </location>
</feature>
<dbReference type="InterPro" id="IPR009732">
    <property type="entry name" value="DUF1304"/>
</dbReference>
<feature type="transmembrane region" description="Helical" evidence="1">
    <location>
        <begin position="103"/>
        <end position="121"/>
    </location>
</feature>
<evidence type="ECO:0000313" key="2">
    <source>
        <dbReference type="EMBL" id="ARW20757.1"/>
    </source>
</evidence>
<proteinExistence type="predicted"/>
<protein>
    <recommendedName>
        <fullName evidence="4">DUF1304 family protein</fullName>
    </recommendedName>
</protein>
<evidence type="ECO:0008006" key="4">
    <source>
        <dbReference type="Google" id="ProtNLM"/>
    </source>
</evidence>
<keyword evidence="1" id="KW-1133">Transmembrane helix</keyword>
<dbReference type="EMBL" id="CP021474">
    <property type="protein sequence ID" value="ARW20757.1"/>
    <property type="molecule type" value="Genomic_DNA"/>
</dbReference>
<keyword evidence="1" id="KW-0812">Transmembrane</keyword>
<gene>
    <name evidence="2" type="ORF">S100892_02222</name>
</gene>
<accession>A0A1Y0W1Y7</accession>
<reference evidence="2 3" key="1">
    <citation type="submission" date="2017-05" db="EMBL/GenBank/DDBJ databases">
        <title>Genome sequence of Pediococcus pentosaceus strain SRCM100892.</title>
        <authorList>
            <person name="Cho S.H."/>
        </authorList>
    </citation>
    <scope>NUCLEOTIDE SEQUENCE [LARGE SCALE GENOMIC DNA]</scope>
    <source>
        <strain evidence="2 3">SRCM100892</strain>
    </source>
</reference>
<dbReference type="PANTHER" id="PTHR38446:SF1">
    <property type="entry name" value="BLL0914 PROTEIN"/>
    <property type="match status" value="1"/>
</dbReference>
<dbReference type="PANTHER" id="PTHR38446">
    <property type="entry name" value="BLL0914 PROTEIN"/>
    <property type="match status" value="1"/>
</dbReference>
<dbReference type="Pfam" id="PF06993">
    <property type="entry name" value="DUF1304"/>
    <property type="match status" value="1"/>
</dbReference>
<dbReference type="AlphaFoldDB" id="A0A1Y0W1Y7"/>
<evidence type="ECO:0000313" key="3">
    <source>
        <dbReference type="Proteomes" id="UP000196118"/>
    </source>
</evidence>
<dbReference type="Proteomes" id="UP000196118">
    <property type="component" value="Chromosome"/>
</dbReference>
<organism evidence="2 3">
    <name type="scientific">Pediococcus pentosaceus</name>
    <dbReference type="NCBI Taxonomy" id="1255"/>
    <lineage>
        <taxon>Bacteria</taxon>
        <taxon>Bacillati</taxon>
        <taxon>Bacillota</taxon>
        <taxon>Bacilli</taxon>
        <taxon>Lactobacillales</taxon>
        <taxon>Lactobacillaceae</taxon>
        <taxon>Pediococcus</taxon>
    </lineage>
</organism>
<evidence type="ECO:0000256" key="1">
    <source>
        <dbReference type="SAM" id="Phobius"/>
    </source>
</evidence>